<dbReference type="AlphaFoldDB" id="A0A0K8R2Z1"/>
<evidence type="ECO:0000259" key="2">
    <source>
        <dbReference type="PROSITE" id="PS50215"/>
    </source>
</evidence>
<dbReference type="EMBL" id="GADI01008356">
    <property type="protein sequence ID" value="JAA65452.1"/>
    <property type="molecule type" value="mRNA"/>
</dbReference>
<dbReference type="Pfam" id="PF01421">
    <property type="entry name" value="Reprolysin"/>
    <property type="match status" value="1"/>
</dbReference>
<proteinExistence type="evidence at transcript level"/>
<keyword evidence="3" id="KW-0378">Hydrolase</keyword>
<organism evidence="3">
    <name type="scientific">Ixodes ricinus</name>
    <name type="common">Common tick</name>
    <name type="synonym">Acarus ricinus</name>
    <dbReference type="NCBI Taxonomy" id="34613"/>
    <lineage>
        <taxon>Eukaryota</taxon>
        <taxon>Metazoa</taxon>
        <taxon>Ecdysozoa</taxon>
        <taxon>Arthropoda</taxon>
        <taxon>Chelicerata</taxon>
        <taxon>Arachnida</taxon>
        <taxon>Acari</taxon>
        <taxon>Parasitiformes</taxon>
        <taxon>Ixodida</taxon>
        <taxon>Ixodoidea</taxon>
        <taxon>Ixodidae</taxon>
        <taxon>Ixodinae</taxon>
        <taxon>Ixodes</taxon>
    </lineage>
</organism>
<feature type="domain" description="Peptidase M12B" evidence="2">
    <location>
        <begin position="1"/>
        <end position="187"/>
    </location>
</feature>
<sequence>MVLVDQYRNLFLGYHRNQTASLDVYLQALLNSVNLFFRDIKCPSLEFVLVDIYNMTNNESGTFLATNKSTEEYLYQLQELGIKHKFPSDDLVFLLHPYNLQGINEFQTSFFDGFCNTRGYGFGQDDARTFSGVTMVARLFARLLGANADNIAGCKDSTYLMANNRSSPDKHTLSNCSKTNIQHKLQT</sequence>
<evidence type="ECO:0000256" key="1">
    <source>
        <dbReference type="PROSITE-ProRule" id="PRU00276"/>
    </source>
</evidence>
<dbReference type="GO" id="GO:0006508">
    <property type="term" value="P:proteolysis"/>
    <property type="evidence" value="ECO:0007669"/>
    <property type="project" value="UniProtKB-KW"/>
</dbReference>
<name>A0A0K8R2Z1_IXORI</name>
<dbReference type="InterPro" id="IPR024079">
    <property type="entry name" value="MetalloPept_cat_dom_sf"/>
</dbReference>
<dbReference type="PROSITE" id="PS50215">
    <property type="entry name" value="ADAM_MEPRO"/>
    <property type="match status" value="1"/>
</dbReference>
<dbReference type="SUPFAM" id="SSF55486">
    <property type="entry name" value="Metalloproteases ('zincins'), catalytic domain"/>
    <property type="match status" value="1"/>
</dbReference>
<dbReference type="Gene3D" id="3.40.390.10">
    <property type="entry name" value="Collagenase (Catalytic Domain)"/>
    <property type="match status" value="1"/>
</dbReference>
<keyword evidence="3" id="KW-0482">Metalloprotease</keyword>
<dbReference type="InterPro" id="IPR001590">
    <property type="entry name" value="Peptidase_M12B"/>
</dbReference>
<reference evidence="3" key="1">
    <citation type="submission" date="2012-12" db="EMBL/GenBank/DDBJ databases">
        <title>Identification and characterization of a phenylalanine ammonia-lyase gene family in Isatis indigotica Fort.</title>
        <authorList>
            <person name="Liu Q."/>
            <person name="Chen J."/>
            <person name="Zhou X."/>
            <person name="Di P."/>
            <person name="Xiao Y."/>
            <person name="Xuan H."/>
            <person name="Zhang L."/>
            <person name="Chen W."/>
        </authorList>
    </citation>
    <scope>NUCLEOTIDE SEQUENCE</scope>
    <source>
        <tissue evidence="3">Salivary gland</tissue>
    </source>
</reference>
<keyword evidence="3" id="KW-0645">Protease</keyword>
<comment type="caution">
    <text evidence="1">Lacks conserved residue(s) required for the propagation of feature annotation.</text>
</comment>
<accession>A0A0K8R2Z1</accession>
<evidence type="ECO:0000313" key="3">
    <source>
        <dbReference type="EMBL" id="JAA65452.1"/>
    </source>
</evidence>
<protein>
    <submittedName>
        <fullName evidence="3">Putative metalloprotease</fullName>
    </submittedName>
</protein>
<dbReference type="GO" id="GO:0004222">
    <property type="term" value="F:metalloendopeptidase activity"/>
    <property type="evidence" value="ECO:0007669"/>
    <property type="project" value="InterPro"/>
</dbReference>